<dbReference type="GO" id="GO:0005524">
    <property type="term" value="F:ATP binding"/>
    <property type="evidence" value="ECO:0007669"/>
    <property type="project" value="UniProtKB-KW"/>
</dbReference>
<proteinExistence type="predicted"/>
<feature type="region of interest" description="Disordered" evidence="4">
    <location>
        <begin position="1"/>
        <end position="21"/>
    </location>
</feature>
<dbReference type="PANTHER" id="PTHR11361">
    <property type="entry name" value="DNA MISMATCH REPAIR PROTEIN MUTS FAMILY MEMBER"/>
    <property type="match status" value="1"/>
</dbReference>
<feature type="domain" description="DNA mismatch repair proteins mutS family" evidence="5">
    <location>
        <begin position="331"/>
        <end position="513"/>
    </location>
</feature>
<dbReference type="InterPro" id="IPR045076">
    <property type="entry name" value="MutS"/>
</dbReference>
<comment type="caution">
    <text evidence="6">The sequence shown here is derived from an EMBL/GenBank/DDBJ whole genome shotgun (WGS) entry which is preliminary data.</text>
</comment>
<dbReference type="GO" id="GO:0006298">
    <property type="term" value="P:mismatch repair"/>
    <property type="evidence" value="ECO:0007669"/>
    <property type="project" value="InterPro"/>
</dbReference>
<keyword evidence="7" id="KW-1185">Reference proteome</keyword>
<dbReference type="Proteomes" id="UP000565572">
    <property type="component" value="Unassembled WGS sequence"/>
</dbReference>
<dbReference type="EMBL" id="JACHZG010000001">
    <property type="protein sequence ID" value="MBB3327032.1"/>
    <property type="molecule type" value="Genomic_DNA"/>
</dbReference>
<evidence type="ECO:0000313" key="6">
    <source>
        <dbReference type="EMBL" id="MBB3327032.1"/>
    </source>
</evidence>
<evidence type="ECO:0000259" key="5">
    <source>
        <dbReference type="SMART" id="SM00534"/>
    </source>
</evidence>
<evidence type="ECO:0000256" key="1">
    <source>
        <dbReference type="ARBA" id="ARBA00022741"/>
    </source>
</evidence>
<sequence>MTPGPSVLFPGEEEPDQPAQVEDPSCFGDLHLDQVADFLNPAGQVDLRSVFRQRLTTVASVEARLHVFADLERDADLVAGLRRFVDAQKPVQQALEVASGPSYPRERDGWFLEAAQRDLACVADLDRLLRDRPGLRSALGAIARHVVALVDGTAHRRLHTDADAARSALGTVRYQVRIQGARVTVSLDDAGDDDFSAEVTRSFARLRQGPAPQVRAASAPQQLQANHVESKILGLVARLDPAPFAELARFRSEHADFRDPVLLRFATEIQFYLRHLDLMAALSAHGVPFCHPRVEVDPDQEEARGFVDVALALRSGPGALVPNDVARSGAERVLVVTGPNQGGKTTFCRAVGQLFHLTGLGCPVPGTAARLRLATSIDTHFERTEDAADPGGQLEDDLRRIRTVLDRCGPGSVVLVNEMFSSTSLEDAELLGRRVVDQLARTGALTVWVTFVERLARLGPAMVSLVAEVSEDTEVRRTFHVRRRRPDGHSYALALARRHGLLRQDVLACITAGHDPDTRKGSEER</sequence>
<dbReference type="Gene3D" id="3.40.50.300">
    <property type="entry name" value="P-loop containing nucleotide triphosphate hydrolases"/>
    <property type="match status" value="1"/>
</dbReference>
<dbReference type="RefSeq" id="WP_183337975.1">
    <property type="nucleotide sequence ID" value="NZ_JACHZG010000001.1"/>
</dbReference>
<dbReference type="PANTHER" id="PTHR11361:SF34">
    <property type="entry name" value="DNA MISMATCH REPAIR PROTEIN MSH1, MITOCHONDRIAL"/>
    <property type="match status" value="1"/>
</dbReference>
<accession>A0A7W5JWG0</accession>
<keyword evidence="3" id="KW-0238">DNA-binding</keyword>
<reference evidence="6 7" key="1">
    <citation type="submission" date="2020-08" db="EMBL/GenBank/DDBJ databases">
        <title>Sequencing the genomes of 1000 actinobacteria strains.</title>
        <authorList>
            <person name="Klenk H.-P."/>
        </authorList>
    </citation>
    <scope>NUCLEOTIDE SEQUENCE [LARGE SCALE GENOMIC DNA]</scope>
    <source>
        <strain evidence="6 7">DSM 11053</strain>
    </source>
</reference>
<keyword evidence="2" id="KW-0067">ATP-binding</keyword>
<evidence type="ECO:0000256" key="2">
    <source>
        <dbReference type="ARBA" id="ARBA00022840"/>
    </source>
</evidence>
<gene>
    <name evidence="6" type="ORF">FHX39_001976</name>
</gene>
<evidence type="ECO:0000313" key="7">
    <source>
        <dbReference type="Proteomes" id="UP000565572"/>
    </source>
</evidence>
<dbReference type="GO" id="GO:0030983">
    <property type="term" value="F:mismatched DNA binding"/>
    <property type="evidence" value="ECO:0007669"/>
    <property type="project" value="InterPro"/>
</dbReference>
<dbReference type="Pfam" id="PF00488">
    <property type="entry name" value="MutS_V"/>
    <property type="match status" value="1"/>
</dbReference>
<dbReference type="AlphaFoldDB" id="A0A7W5JWG0"/>
<protein>
    <recommendedName>
        <fullName evidence="5">DNA mismatch repair proteins mutS family domain-containing protein</fullName>
    </recommendedName>
</protein>
<dbReference type="SUPFAM" id="SSF52540">
    <property type="entry name" value="P-loop containing nucleoside triphosphate hydrolases"/>
    <property type="match status" value="1"/>
</dbReference>
<evidence type="ECO:0000256" key="3">
    <source>
        <dbReference type="ARBA" id="ARBA00023125"/>
    </source>
</evidence>
<dbReference type="GO" id="GO:0005829">
    <property type="term" value="C:cytosol"/>
    <property type="evidence" value="ECO:0007669"/>
    <property type="project" value="TreeGrafter"/>
</dbReference>
<keyword evidence="1" id="KW-0547">Nucleotide-binding</keyword>
<organism evidence="6 7">
    <name type="scientific">Microlunatus antarcticus</name>
    <dbReference type="NCBI Taxonomy" id="53388"/>
    <lineage>
        <taxon>Bacteria</taxon>
        <taxon>Bacillati</taxon>
        <taxon>Actinomycetota</taxon>
        <taxon>Actinomycetes</taxon>
        <taxon>Propionibacteriales</taxon>
        <taxon>Propionibacteriaceae</taxon>
        <taxon>Microlunatus</taxon>
    </lineage>
</organism>
<evidence type="ECO:0000256" key="4">
    <source>
        <dbReference type="SAM" id="MobiDB-lite"/>
    </source>
</evidence>
<dbReference type="InterPro" id="IPR027417">
    <property type="entry name" value="P-loop_NTPase"/>
</dbReference>
<dbReference type="InterPro" id="IPR000432">
    <property type="entry name" value="DNA_mismatch_repair_MutS_C"/>
</dbReference>
<name>A0A7W5JWG0_9ACTN</name>
<dbReference type="GO" id="GO:0140664">
    <property type="term" value="F:ATP-dependent DNA damage sensor activity"/>
    <property type="evidence" value="ECO:0007669"/>
    <property type="project" value="InterPro"/>
</dbReference>
<dbReference type="SMART" id="SM00534">
    <property type="entry name" value="MUTSac"/>
    <property type="match status" value="1"/>
</dbReference>